<evidence type="ECO:0000256" key="2">
    <source>
        <dbReference type="SAM" id="MobiDB-lite"/>
    </source>
</evidence>
<dbReference type="EMBL" id="CAXLJM020000086">
    <property type="protein sequence ID" value="CAL8131031.1"/>
    <property type="molecule type" value="Genomic_DNA"/>
</dbReference>
<dbReference type="Proteomes" id="UP001642540">
    <property type="component" value="Unassembled WGS sequence"/>
</dbReference>
<name>A0ABP1RMW3_9HEXA</name>
<feature type="region of interest" description="Disordered" evidence="2">
    <location>
        <begin position="132"/>
        <end position="162"/>
    </location>
</feature>
<organism evidence="3 4">
    <name type="scientific">Orchesella dallaii</name>
    <dbReference type="NCBI Taxonomy" id="48710"/>
    <lineage>
        <taxon>Eukaryota</taxon>
        <taxon>Metazoa</taxon>
        <taxon>Ecdysozoa</taxon>
        <taxon>Arthropoda</taxon>
        <taxon>Hexapoda</taxon>
        <taxon>Collembola</taxon>
        <taxon>Entomobryomorpha</taxon>
        <taxon>Entomobryoidea</taxon>
        <taxon>Orchesellidae</taxon>
        <taxon>Orchesellinae</taxon>
        <taxon>Orchesella</taxon>
    </lineage>
</organism>
<evidence type="ECO:0000313" key="4">
    <source>
        <dbReference type="Proteomes" id="UP001642540"/>
    </source>
</evidence>
<comment type="caution">
    <text evidence="3">The sequence shown here is derived from an EMBL/GenBank/DDBJ whole genome shotgun (WGS) entry which is preliminary data.</text>
</comment>
<evidence type="ECO:0000313" key="3">
    <source>
        <dbReference type="EMBL" id="CAL8131031.1"/>
    </source>
</evidence>
<reference evidence="3 4" key="1">
    <citation type="submission" date="2024-08" db="EMBL/GenBank/DDBJ databases">
        <authorList>
            <person name="Cucini C."/>
            <person name="Frati F."/>
        </authorList>
    </citation>
    <scope>NUCLEOTIDE SEQUENCE [LARGE SCALE GENOMIC DNA]</scope>
</reference>
<feature type="coiled-coil region" evidence="1">
    <location>
        <begin position="46"/>
        <end position="80"/>
    </location>
</feature>
<protein>
    <submittedName>
        <fullName evidence="3">Uncharacterized protein</fullName>
    </submittedName>
</protein>
<gene>
    <name evidence="3" type="ORF">ODALV1_LOCUS23997</name>
</gene>
<proteinExistence type="predicted"/>
<feature type="compositionally biased region" description="Polar residues" evidence="2">
    <location>
        <begin position="137"/>
        <end position="146"/>
    </location>
</feature>
<keyword evidence="4" id="KW-1185">Reference proteome</keyword>
<keyword evidence="1" id="KW-0175">Coiled coil</keyword>
<accession>A0ABP1RMW3</accession>
<evidence type="ECO:0000256" key="1">
    <source>
        <dbReference type="SAM" id="Coils"/>
    </source>
</evidence>
<sequence>MYLYTLDSSGDNLKSLLEEVNLKFENLKLASSERELALEIRLSKLKEEYKNDKLSANNQIAEIEAKLKAVTKRSIELLNENLEISTKLKESEEIRTNVVQTAKPNGEVNGQLIDFVNVDSTLAETESYENGEEIQLEQVSGSTARSASPPFTRRTPPPRHYQSCPKYVLKTAKICI</sequence>